<evidence type="ECO:0000259" key="4">
    <source>
        <dbReference type="PROSITE" id="PS01124"/>
    </source>
</evidence>
<accession>A0A2W5EJ71</accession>
<evidence type="ECO:0000256" key="2">
    <source>
        <dbReference type="ARBA" id="ARBA00023125"/>
    </source>
</evidence>
<gene>
    <name evidence="5" type="ORF">DI598_16045</name>
</gene>
<keyword evidence="1" id="KW-0805">Transcription regulation</keyword>
<evidence type="ECO:0000256" key="3">
    <source>
        <dbReference type="ARBA" id="ARBA00023163"/>
    </source>
</evidence>
<dbReference type="Gene3D" id="1.10.10.60">
    <property type="entry name" value="Homeodomain-like"/>
    <property type="match status" value="1"/>
</dbReference>
<reference evidence="5 6" key="1">
    <citation type="submission" date="2017-11" db="EMBL/GenBank/DDBJ databases">
        <title>Infants hospitalized years apart are colonized by the same room-sourced microbial strains.</title>
        <authorList>
            <person name="Brooks B."/>
            <person name="Olm M.R."/>
            <person name="Firek B.A."/>
            <person name="Baker R."/>
            <person name="Thomas B.C."/>
            <person name="Morowitz M.J."/>
            <person name="Banfield J.F."/>
        </authorList>
    </citation>
    <scope>NUCLEOTIDE SEQUENCE [LARGE SCALE GENOMIC DNA]</scope>
    <source>
        <strain evidence="5">S2_009_000_R2_76</strain>
    </source>
</reference>
<feature type="domain" description="HTH araC/xylS-type" evidence="4">
    <location>
        <begin position="1"/>
        <end position="53"/>
    </location>
</feature>
<protein>
    <recommendedName>
        <fullName evidence="4">HTH araC/xylS-type domain-containing protein</fullName>
    </recommendedName>
</protein>
<dbReference type="GO" id="GO:0043565">
    <property type="term" value="F:sequence-specific DNA binding"/>
    <property type="evidence" value="ECO:0007669"/>
    <property type="project" value="InterPro"/>
</dbReference>
<dbReference type="PRINTS" id="PR00032">
    <property type="entry name" value="HTHARAC"/>
</dbReference>
<dbReference type="InterPro" id="IPR020449">
    <property type="entry name" value="Tscrpt_reg_AraC-type_HTH"/>
</dbReference>
<dbReference type="PANTHER" id="PTHR43280">
    <property type="entry name" value="ARAC-FAMILY TRANSCRIPTIONAL REGULATOR"/>
    <property type="match status" value="1"/>
</dbReference>
<dbReference type="AlphaFoldDB" id="A0A2W5EJ71"/>
<dbReference type="EMBL" id="QFOI01000386">
    <property type="protein sequence ID" value="PZP43188.1"/>
    <property type="molecule type" value="Genomic_DNA"/>
</dbReference>
<dbReference type="Pfam" id="PF12833">
    <property type="entry name" value="HTH_18"/>
    <property type="match status" value="1"/>
</dbReference>
<keyword evidence="2" id="KW-0238">DNA-binding</keyword>
<dbReference type="InterPro" id="IPR018060">
    <property type="entry name" value="HTH_AraC"/>
</dbReference>
<name>A0A2W5EJ71_9SPHI</name>
<sequence>MQNCIVDKAKILLSSTNLIVSEIAFKLGFEFSQSFNKFFKNKTDQTPLSYRQSLN</sequence>
<dbReference type="PANTHER" id="PTHR43280:SF2">
    <property type="entry name" value="HTH-TYPE TRANSCRIPTIONAL REGULATOR EXSA"/>
    <property type="match status" value="1"/>
</dbReference>
<dbReference type="Proteomes" id="UP000249645">
    <property type="component" value="Unassembled WGS sequence"/>
</dbReference>
<proteinExistence type="predicted"/>
<comment type="caution">
    <text evidence="5">The sequence shown here is derived from an EMBL/GenBank/DDBJ whole genome shotgun (WGS) entry which is preliminary data.</text>
</comment>
<keyword evidence="3" id="KW-0804">Transcription</keyword>
<evidence type="ECO:0000313" key="5">
    <source>
        <dbReference type="EMBL" id="PZP43188.1"/>
    </source>
</evidence>
<dbReference type="SUPFAM" id="SSF46689">
    <property type="entry name" value="Homeodomain-like"/>
    <property type="match status" value="1"/>
</dbReference>
<organism evidence="5 6">
    <name type="scientific">Pseudopedobacter saltans</name>
    <dbReference type="NCBI Taxonomy" id="151895"/>
    <lineage>
        <taxon>Bacteria</taxon>
        <taxon>Pseudomonadati</taxon>
        <taxon>Bacteroidota</taxon>
        <taxon>Sphingobacteriia</taxon>
        <taxon>Sphingobacteriales</taxon>
        <taxon>Sphingobacteriaceae</taxon>
        <taxon>Pseudopedobacter</taxon>
    </lineage>
</organism>
<dbReference type="PROSITE" id="PS01124">
    <property type="entry name" value="HTH_ARAC_FAMILY_2"/>
    <property type="match status" value="1"/>
</dbReference>
<dbReference type="GO" id="GO:0003700">
    <property type="term" value="F:DNA-binding transcription factor activity"/>
    <property type="evidence" value="ECO:0007669"/>
    <property type="project" value="InterPro"/>
</dbReference>
<evidence type="ECO:0000313" key="6">
    <source>
        <dbReference type="Proteomes" id="UP000249645"/>
    </source>
</evidence>
<dbReference type="InterPro" id="IPR009057">
    <property type="entry name" value="Homeodomain-like_sf"/>
</dbReference>
<evidence type="ECO:0000256" key="1">
    <source>
        <dbReference type="ARBA" id="ARBA00023015"/>
    </source>
</evidence>